<evidence type="ECO:0000313" key="3">
    <source>
        <dbReference type="Proteomes" id="UP001320544"/>
    </source>
</evidence>
<name>A0ABN6MF43_9ACTN</name>
<dbReference type="Proteomes" id="UP001320544">
    <property type="component" value="Chromosome"/>
</dbReference>
<proteinExistence type="predicted"/>
<dbReference type="EMBL" id="AP025564">
    <property type="protein sequence ID" value="BDE95705.1"/>
    <property type="molecule type" value="Genomic_DNA"/>
</dbReference>
<sequence length="80" mass="8366">MAAGWKRSGKGRCGFDQSSVRRGRPPAGGLPCFAPEGAKQTLFLGAYIPMAPTMNGIQAAMISTRAIEGTTPVLNMSPKV</sequence>
<accession>A0ABN6MF43</accession>
<protein>
    <submittedName>
        <fullName evidence="2">Uncharacterized protein</fullName>
    </submittedName>
</protein>
<organism evidence="2 3">
    <name type="scientific">Raoultibacter timonensis</name>
    <dbReference type="NCBI Taxonomy" id="1907662"/>
    <lineage>
        <taxon>Bacteria</taxon>
        <taxon>Bacillati</taxon>
        <taxon>Actinomycetota</taxon>
        <taxon>Coriobacteriia</taxon>
        <taxon>Eggerthellales</taxon>
        <taxon>Eggerthellaceae</taxon>
        <taxon>Raoultibacter</taxon>
    </lineage>
</organism>
<evidence type="ECO:0000256" key="1">
    <source>
        <dbReference type="SAM" id="MobiDB-lite"/>
    </source>
</evidence>
<feature type="region of interest" description="Disordered" evidence="1">
    <location>
        <begin position="1"/>
        <end position="28"/>
    </location>
</feature>
<evidence type="ECO:0000313" key="2">
    <source>
        <dbReference type="EMBL" id="BDE95705.1"/>
    </source>
</evidence>
<gene>
    <name evidence="2" type="ORF">CE91St30_10380</name>
</gene>
<keyword evidence="3" id="KW-1185">Reference proteome</keyword>
<reference evidence="2 3" key="1">
    <citation type="submission" date="2022-01" db="EMBL/GenBank/DDBJ databases">
        <title>Novel bile acid biosynthetic pathways are enriched in the microbiome of centenarians.</title>
        <authorList>
            <person name="Sato Y."/>
            <person name="Atarashi K."/>
            <person name="Plichta R.D."/>
            <person name="Arai Y."/>
            <person name="Sasajima S."/>
            <person name="Kearney M.S."/>
            <person name="Suda W."/>
            <person name="Takeshita K."/>
            <person name="Sasaki T."/>
            <person name="Okamoto S."/>
            <person name="Skelly N.A."/>
            <person name="Okamura Y."/>
            <person name="Vlamakis H."/>
            <person name="Li Y."/>
            <person name="Tanoue T."/>
            <person name="Takei H."/>
            <person name="Nittono H."/>
            <person name="Narushima S."/>
            <person name="Irie J."/>
            <person name="Itoh H."/>
            <person name="Moriya K."/>
            <person name="Sugiura Y."/>
            <person name="Suematsu M."/>
            <person name="Moritoki N."/>
            <person name="Shibata S."/>
            <person name="Littman R.D."/>
            <person name="Fischbach A.M."/>
            <person name="Uwamino Y."/>
            <person name="Inoue T."/>
            <person name="Honda A."/>
            <person name="Hattori M."/>
            <person name="Murai T."/>
            <person name="Xavier J.R."/>
            <person name="Hirose N."/>
            <person name="Honda K."/>
        </authorList>
    </citation>
    <scope>NUCLEOTIDE SEQUENCE [LARGE SCALE GENOMIC DNA]</scope>
    <source>
        <strain evidence="2 3">CE91-St30</strain>
    </source>
</reference>